<evidence type="ECO:0000256" key="9">
    <source>
        <dbReference type="ARBA" id="ARBA00073554"/>
    </source>
</evidence>
<dbReference type="STRING" id="10228.B3RP89"/>
<comment type="subunit">
    <text evidence="8">Component of the pre-catalytic and catalytic spliceosome complexes. Component of the postcatalytic spliceosome P complex. Part of the U5 snRNP complex. Interacts with PRPF8. Component of the U4/U6-U5 tri-snRNP complex composed of the U4, U6 and U5 snRNAs and at least PRPF3, PRPF4, PRPF6, PRPF8, PRPF31, SNRNP200, TXNL4A, WDR57, SNRNP40, DDX23, CD2BP2, PPIH, SNU13, EFTUD2, SART1 and USP39. Component of the minor spliceosome, which splices U12-type introns.</text>
</comment>
<feature type="repeat" description="WD" evidence="11">
    <location>
        <begin position="88"/>
        <end position="130"/>
    </location>
</feature>
<dbReference type="CDD" id="cd00200">
    <property type="entry name" value="WD40"/>
    <property type="match status" value="1"/>
</dbReference>
<dbReference type="OMA" id="IWDIRPY"/>
<dbReference type="PANTHER" id="PTHR44006:SF1">
    <property type="entry name" value="U5 SMALL NUCLEAR RIBONUCLEOPROTEIN 40 KDA PROTEIN"/>
    <property type="match status" value="1"/>
</dbReference>
<dbReference type="Pfam" id="PF00400">
    <property type="entry name" value="WD40"/>
    <property type="match status" value="7"/>
</dbReference>
<evidence type="ECO:0000256" key="2">
    <source>
        <dbReference type="ARBA" id="ARBA00022574"/>
    </source>
</evidence>
<dbReference type="RefSeq" id="XP_002109427.1">
    <property type="nucleotide sequence ID" value="XM_002109391.1"/>
</dbReference>
<dbReference type="CTD" id="6751197"/>
<evidence type="ECO:0000256" key="8">
    <source>
        <dbReference type="ARBA" id="ARBA00064268"/>
    </source>
</evidence>
<protein>
    <recommendedName>
        <fullName evidence="9">U5 small nuclear ribonucleoprotein 40 kDa protein</fullName>
    </recommendedName>
    <alternativeName>
        <fullName evidence="10">WD repeat-containing protein 57</fullName>
    </alternativeName>
</protein>
<evidence type="ECO:0000313" key="13">
    <source>
        <dbReference type="Proteomes" id="UP000009022"/>
    </source>
</evidence>
<dbReference type="EMBL" id="DS985242">
    <property type="protein sequence ID" value="EDV27593.1"/>
    <property type="molecule type" value="Genomic_DNA"/>
</dbReference>
<evidence type="ECO:0000313" key="12">
    <source>
        <dbReference type="EMBL" id="EDV27593.1"/>
    </source>
</evidence>
<dbReference type="Gene3D" id="2.130.10.10">
    <property type="entry name" value="YVTN repeat-like/Quinoprotein amine dehydrogenase"/>
    <property type="match status" value="1"/>
</dbReference>
<dbReference type="OrthoDB" id="1068471at2759"/>
<dbReference type="GO" id="GO:0000375">
    <property type="term" value="P:RNA splicing, via transesterification reactions"/>
    <property type="evidence" value="ECO:0007669"/>
    <property type="project" value="UniProtKB-ARBA"/>
</dbReference>
<evidence type="ECO:0000256" key="1">
    <source>
        <dbReference type="ARBA" id="ARBA00004123"/>
    </source>
</evidence>
<feature type="repeat" description="WD" evidence="11">
    <location>
        <begin position="264"/>
        <end position="299"/>
    </location>
</feature>
<dbReference type="PROSITE" id="PS00678">
    <property type="entry name" value="WD_REPEATS_1"/>
    <property type="match status" value="3"/>
</dbReference>
<evidence type="ECO:0000256" key="3">
    <source>
        <dbReference type="ARBA" id="ARBA00022664"/>
    </source>
</evidence>
<evidence type="ECO:0000256" key="10">
    <source>
        <dbReference type="ARBA" id="ARBA00075772"/>
    </source>
</evidence>
<comment type="function">
    <text evidence="7">Required for pre-mRNA splicing as component of the activated spliceosome. Component of the U5 small nuclear ribonucleoprotein (snRNP) complex and the U4/U6-U5 tri-snRNP complex, building blocks of the spliceosome. As a component of the minor spliceosome, involved in the splicing of U12-type introns in pre-mRNAs.</text>
</comment>
<evidence type="ECO:0000256" key="4">
    <source>
        <dbReference type="ARBA" id="ARBA00022737"/>
    </source>
</evidence>
<keyword evidence="3" id="KW-0507">mRNA processing</keyword>
<dbReference type="InterPro" id="IPR001680">
    <property type="entry name" value="WD40_rpt"/>
</dbReference>
<keyword evidence="4" id="KW-0677">Repeat</keyword>
<dbReference type="FunFam" id="2.130.10.10:FF:000229">
    <property type="entry name" value="Small nuclear ribonucleoprotein U5 subunit 40"/>
    <property type="match status" value="1"/>
</dbReference>
<dbReference type="InParanoid" id="B3RP89"/>
<dbReference type="InterPro" id="IPR020472">
    <property type="entry name" value="WD40_PAC1"/>
</dbReference>
<comment type="subcellular location">
    <subcellularLocation>
        <location evidence="1">Nucleus</location>
    </subcellularLocation>
</comment>
<dbReference type="PROSITE" id="PS50294">
    <property type="entry name" value="WD_REPEATS_REGION"/>
    <property type="match status" value="6"/>
</dbReference>
<dbReference type="SMART" id="SM00320">
    <property type="entry name" value="WD40"/>
    <property type="match status" value="7"/>
</dbReference>
<keyword evidence="6" id="KW-0539">Nucleus</keyword>
<feature type="repeat" description="WD" evidence="11">
    <location>
        <begin position="137"/>
        <end position="171"/>
    </location>
</feature>
<dbReference type="PANTHER" id="PTHR44006">
    <property type="entry name" value="U5 SMALL NUCLEAR RIBONUCLEOPROTEIN 40 KDA PROTEIN"/>
    <property type="match status" value="1"/>
</dbReference>
<feature type="repeat" description="WD" evidence="11">
    <location>
        <begin position="233"/>
        <end position="263"/>
    </location>
</feature>
<dbReference type="PRINTS" id="PR00320">
    <property type="entry name" value="GPROTEINBRPT"/>
</dbReference>
<dbReference type="GO" id="GO:0071013">
    <property type="term" value="C:catalytic step 2 spliceosome"/>
    <property type="evidence" value="ECO:0000318"/>
    <property type="project" value="GO_Central"/>
</dbReference>
<dbReference type="GO" id="GO:0006397">
    <property type="term" value="P:mRNA processing"/>
    <property type="evidence" value="ECO:0007669"/>
    <property type="project" value="UniProtKB-KW"/>
</dbReference>
<dbReference type="KEGG" id="tad:TRIADDRAFT_37206"/>
<evidence type="ECO:0000256" key="7">
    <source>
        <dbReference type="ARBA" id="ARBA00057342"/>
    </source>
</evidence>
<dbReference type="GeneID" id="6751197"/>
<dbReference type="FunCoup" id="B3RP89">
    <property type="interactions" value="2711"/>
</dbReference>
<dbReference type="SUPFAM" id="SSF50978">
    <property type="entry name" value="WD40 repeat-like"/>
    <property type="match status" value="1"/>
</dbReference>
<evidence type="ECO:0000256" key="5">
    <source>
        <dbReference type="ARBA" id="ARBA00023187"/>
    </source>
</evidence>
<proteinExistence type="predicted"/>
<evidence type="ECO:0000256" key="6">
    <source>
        <dbReference type="ARBA" id="ARBA00023242"/>
    </source>
</evidence>
<name>B3RP89_TRIAD</name>
<feature type="repeat" description="WD" evidence="11">
    <location>
        <begin position="46"/>
        <end position="87"/>
    </location>
</feature>
<feature type="repeat" description="WD" evidence="11">
    <location>
        <begin position="172"/>
        <end position="206"/>
    </location>
</feature>
<dbReference type="GO" id="GO:0005682">
    <property type="term" value="C:U5 snRNP"/>
    <property type="evidence" value="ECO:0007669"/>
    <property type="project" value="UniProtKB-ARBA"/>
</dbReference>
<feature type="repeat" description="WD" evidence="11">
    <location>
        <begin position="3"/>
        <end position="36"/>
    </location>
</feature>
<reference evidence="12 13" key="1">
    <citation type="journal article" date="2008" name="Nature">
        <title>The Trichoplax genome and the nature of placozoans.</title>
        <authorList>
            <person name="Srivastava M."/>
            <person name="Begovic E."/>
            <person name="Chapman J."/>
            <person name="Putnam N.H."/>
            <person name="Hellsten U."/>
            <person name="Kawashima T."/>
            <person name="Kuo A."/>
            <person name="Mitros T."/>
            <person name="Salamov A."/>
            <person name="Carpenter M.L."/>
            <person name="Signorovitch A.Y."/>
            <person name="Moreno M.A."/>
            <person name="Kamm K."/>
            <person name="Grimwood J."/>
            <person name="Schmutz J."/>
            <person name="Shapiro H."/>
            <person name="Grigoriev I.V."/>
            <person name="Buss L.W."/>
            <person name="Schierwater B."/>
            <person name="Dellaporta S.L."/>
            <person name="Rokhsar D.S."/>
        </authorList>
    </citation>
    <scope>NUCLEOTIDE SEQUENCE [LARGE SCALE GENOMIC DNA]</scope>
    <source>
        <strain evidence="12 13">Grell-BS-1999</strain>
    </source>
</reference>
<dbReference type="HOGENOM" id="CLU_000288_57_2_1"/>
<dbReference type="InterPro" id="IPR036322">
    <property type="entry name" value="WD40_repeat_dom_sf"/>
</dbReference>
<keyword evidence="13" id="KW-1185">Reference proteome</keyword>
<gene>
    <name evidence="12" type="ORF">TRIADDRAFT_37206</name>
</gene>
<dbReference type="AlphaFoldDB" id="B3RP89"/>
<dbReference type="Proteomes" id="UP000009022">
    <property type="component" value="Unassembled WGS sequence"/>
</dbReference>
<organism evidence="12 13">
    <name type="scientific">Trichoplax adhaerens</name>
    <name type="common">Trichoplax reptans</name>
    <dbReference type="NCBI Taxonomy" id="10228"/>
    <lineage>
        <taxon>Eukaryota</taxon>
        <taxon>Metazoa</taxon>
        <taxon>Placozoa</taxon>
        <taxon>Uniplacotomia</taxon>
        <taxon>Trichoplacea</taxon>
        <taxon>Trichoplacidae</taxon>
        <taxon>Trichoplax</taxon>
    </lineage>
</organism>
<dbReference type="PROSITE" id="PS50082">
    <property type="entry name" value="WD_REPEATS_2"/>
    <property type="match status" value="7"/>
</dbReference>
<keyword evidence="5" id="KW-0508">mRNA splicing</keyword>
<dbReference type="eggNOG" id="KOG0265">
    <property type="taxonomic scope" value="Eukaryota"/>
</dbReference>
<dbReference type="InterPro" id="IPR052234">
    <property type="entry name" value="U5_snRNP_Component"/>
</dbReference>
<dbReference type="InterPro" id="IPR015943">
    <property type="entry name" value="WD40/YVTN_repeat-like_dom_sf"/>
</dbReference>
<accession>B3RP89</accession>
<evidence type="ECO:0000256" key="11">
    <source>
        <dbReference type="PROSITE-ProRule" id="PRU00221"/>
    </source>
</evidence>
<dbReference type="PhylomeDB" id="B3RP89"/>
<dbReference type="InterPro" id="IPR019775">
    <property type="entry name" value="WD40_repeat_CS"/>
</dbReference>
<sequence length="299" mass="33499">MLLTGHEGEIYTAKFHPDGEVLASASFERKIFLWNIYGECENYAILEGHKGAVLDLHFSTDGSQLFSASTDKTAAIWDFESGQRTKKFKGHTGIVNSCHPSRRGTQMLVTGSDDCTAKLWDVRRREPVHSFQSNYQVTAVSFNDTGDQIISGGLDNVIRVWDLRKNNIMYSMSGHLDTITSLSVSPDGCYVMSNAMDNSVRIWDIRPYVPGDRCLKIFTGAQHNFEKNLLKCSWSPDGKKIAAGSADRFVYVWDTATRRILYKLPGHDGSVNDVQFHPIEPIVMSCGSDKKIYLGELEL</sequence>
<keyword evidence="2 11" id="KW-0853">WD repeat</keyword>